<accession>A0A485LS14</accession>
<dbReference type="EMBL" id="CAADRA010007506">
    <property type="protein sequence ID" value="VFU01643.1"/>
    <property type="molecule type" value="Genomic_DNA"/>
</dbReference>
<reference evidence="2 3" key="1">
    <citation type="submission" date="2019-03" db="EMBL/GenBank/DDBJ databases">
        <authorList>
            <person name="Gaulin E."/>
            <person name="Dumas B."/>
        </authorList>
    </citation>
    <scope>NUCLEOTIDE SEQUENCE [LARGE SCALE GENOMIC DNA]</scope>
    <source>
        <strain evidence="2">CBS 568.67</strain>
    </source>
</reference>
<proteinExistence type="predicted"/>
<dbReference type="Proteomes" id="UP000332933">
    <property type="component" value="Unassembled WGS sequence"/>
</dbReference>
<evidence type="ECO:0000313" key="1">
    <source>
        <dbReference type="EMBL" id="KAF0682877.1"/>
    </source>
</evidence>
<dbReference type="EMBL" id="VJMH01007480">
    <property type="protein sequence ID" value="KAF0682877.1"/>
    <property type="molecule type" value="Genomic_DNA"/>
</dbReference>
<name>A0A485LS14_9STRA</name>
<reference evidence="1" key="2">
    <citation type="submission" date="2019-06" db="EMBL/GenBank/DDBJ databases">
        <title>Genomics analysis of Aphanomyces spp. identifies a new class of oomycete effector associated with host adaptation.</title>
        <authorList>
            <person name="Gaulin E."/>
        </authorList>
    </citation>
    <scope>NUCLEOTIDE SEQUENCE</scope>
    <source>
        <strain evidence="1">CBS 578.67</strain>
    </source>
</reference>
<protein>
    <submittedName>
        <fullName evidence="2">Aste57867_25012 protein</fullName>
    </submittedName>
</protein>
<keyword evidence="3" id="KW-1185">Reference proteome</keyword>
<sequence length="150" mass="16400">MPSILPDNNQATDDDVSRVASIVLHDSIACLKAILDDDGIPLTRDAVDRGVKAALARGCHARLSLLVDKSLAIDLSPDLFGEWVHEAATTHKQLALAIYLQQTLLLRPPRKKMLDEMVTTDEMMGGGRRWTGASRTAAMRGLAHHLLQNL</sequence>
<organism evidence="2 3">
    <name type="scientific">Aphanomyces stellatus</name>
    <dbReference type="NCBI Taxonomy" id="120398"/>
    <lineage>
        <taxon>Eukaryota</taxon>
        <taxon>Sar</taxon>
        <taxon>Stramenopiles</taxon>
        <taxon>Oomycota</taxon>
        <taxon>Saprolegniomycetes</taxon>
        <taxon>Saprolegniales</taxon>
        <taxon>Verrucalvaceae</taxon>
        <taxon>Aphanomyces</taxon>
    </lineage>
</organism>
<dbReference type="AlphaFoldDB" id="A0A485LS14"/>
<evidence type="ECO:0000313" key="3">
    <source>
        <dbReference type="Proteomes" id="UP000332933"/>
    </source>
</evidence>
<gene>
    <name evidence="2" type="primary">Aste57867_25012</name>
    <name evidence="1" type="ORF">As57867_024934</name>
    <name evidence="2" type="ORF">ASTE57867_25012</name>
</gene>
<evidence type="ECO:0000313" key="2">
    <source>
        <dbReference type="EMBL" id="VFU01643.1"/>
    </source>
</evidence>